<dbReference type="Pfam" id="PF06611">
    <property type="entry name" value="DUF1145"/>
    <property type="match status" value="1"/>
</dbReference>
<keyword evidence="1" id="KW-0472">Membrane</keyword>
<dbReference type="EMBL" id="WRPA01000011">
    <property type="protein sequence ID" value="MXR69538.1"/>
    <property type="molecule type" value="Genomic_DNA"/>
</dbReference>
<name>A0A6L7I2D4_9GAMM</name>
<comment type="caution">
    <text evidence="2">The sequence shown here is derived from an EMBL/GenBank/DDBJ whole genome shotgun (WGS) entry which is preliminary data.</text>
</comment>
<evidence type="ECO:0000313" key="2">
    <source>
        <dbReference type="EMBL" id="MXR69538.1"/>
    </source>
</evidence>
<dbReference type="InterPro" id="IPR009525">
    <property type="entry name" value="DUF1145"/>
</dbReference>
<keyword evidence="1" id="KW-0812">Transmembrane</keyword>
<dbReference type="PANTHER" id="PTHR38775:SF1">
    <property type="entry name" value="INNER MEMBRANE PROTEIN"/>
    <property type="match status" value="1"/>
</dbReference>
<dbReference type="AlphaFoldDB" id="A0A6L7I2D4"/>
<keyword evidence="1" id="KW-1133">Transmembrane helix</keyword>
<keyword evidence="3" id="KW-1185">Reference proteome</keyword>
<feature type="transmembrane region" description="Helical" evidence="1">
    <location>
        <begin position="6"/>
        <end position="24"/>
    </location>
</feature>
<evidence type="ECO:0000313" key="3">
    <source>
        <dbReference type="Proteomes" id="UP000474778"/>
    </source>
</evidence>
<proteinExistence type="predicted"/>
<protein>
    <submittedName>
        <fullName evidence="2">DUF1145 domain-containing protein</fullName>
    </submittedName>
</protein>
<gene>
    <name evidence="2" type="ORF">GNT65_12780</name>
</gene>
<evidence type="ECO:0000256" key="1">
    <source>
        <dbReference type="SAM" id="Phobius"/>
    </source>
</evidence>
<dbReference type="RefSeq" id="WP_160796776.1">
    <property type="nucleotide sequence ID" value="NZ_WRPA01000011.1"/>
</dbReference>
<feature type="transmembrane region" description="Helical" evidence="1">
    <location>
        <begin position="65"/>
        <end position="82"/>
    </location>
</feature>
<dbReference type="Proteomes" id="UP000474778">
    <property type="component" value="Unassembled WGS sequence"/>
</dbReference>
<reference evidence="2 3" key="1">
    <citation type="submission" date="2019-12" db="EMBL/GenBank/DDBJ databases">
        <title>Shewanella insulae sp. nov., isolated from a tidal flat.</title>
        <authorList>
            <person name="Yoon J.-H."/>
        </authorList>
    </citation>
    <scope>NUCLEOTIDE SEQUENCE [LARGE SCALE GENOMIC DNA]</scope>
    <source>
        <strain evidence="2 3">JBTF-M18</strain>
    </source>
</reference>
<feature type="transmembrane region" description="Helical" evidence="1">
    <location>
        <begin position="31"/>
        <end position="53"/>
    </location>
</feature>
<accession>A0A6L7I2D4</accession>
<dbReference type="PANTHER" id="PTHR38775">
    <property type="entry name" value="INNER MEMBRANE PROTEIN-RELATED"/>
    <property type="match status" value="1"/>
</dbReference>
<organism evidence="2 3">
    <name type="scientific">Shewanella insulae</name>
    <dbReference type="NCBI Taxonomy" id="2681496"/>
    <lineage>
        <taxon>Bacteria</taxon>
        <taxon>Pseudomonadati</taxon>
        <taxon>Pseudomonadota</taxon>
        <taxon>Gammaproteobacteria</taxon>
        <taxon>Alteromonadales</taxon>
        <taxon>Shewanellaceae</taxon>
        <taxon>Shewanella</taxon>
    </lineage>
</organism>
<sequence>MKMVILIGKGITLFAWTVMLYNLFAPAEGNIGMLLTLLLGITLVMHGLQTLIFRTLFKPLMTLGYGDYLSVMLFGVFSLLEYRQRVMQQGMTDNQA</sequence>